<proteinExistence type="predicted"/>
<evidence type="ECO:0000313" key="1">
    <source>
        <dbReference type="EMBL" id="MPC20220.1"/>
    </source>
</evidence>
<dbReference type="Proteomes" id="UP000324222">
    <property type="component" value="Unassembled WGS sequence"/>
</dbReference>
<dbReference type="EMBL" id="VSRR010000847">
    <property type="protein sequence ID" value="MPC20220.1"/>
    <property type="molecule type" value="Genomic_DNA"/>
</dbReference>
<keyword evidence="2" id="KW-1185">Reference proteome</keyword>
<sequence length="98" mass="10533">MAKSTVATILKKMEVFNEADVAIVPEARVVGLSASAPVVGRDLNITCVVNNWDGLLIPSLSSKSNRLTRQFDIHISRATHPVKSAATRDSLPAHQAEV</sequence>
<evidence type="ECO:0000313" key="2">
    <source>
        <dbReference type="Proteomes" id="UP000324222"/>
    </source>
</evidence>
<gene>
    <name evidence="1" type="ORF">E2C01_013156</name>
</gene>
<name>A0A5B7DFV9_PORTR</name>
<comment type="caution">
    <text evidence="1">The sequence shown here is derived from an EMBL/GenBank/DDBJ whole genome shotgun (WGS) entry which is preliminary data.</text>
</comment>
<organism evidence="1 2">
    <name type="scientific">Portunus trituberculatus</name>
    <name type="common">Swimming crab</name>
    <name type="synonym">Neptunus trituberculatus</name>
    <dbReference type="NCBI Taxonomy" id="210409"/>
    <lineage>
        <taxon>Eukaryota</taxon>
        <taxon>Metazoa</taxon>
        <taxon>Ecdysozoa</taxon>
        <taxon>Arthropoda</taxon>
        <taxon>Crustacea</taxon>
        <taxon>Multicrustacea</taxon>
        <taxon>Malacostraca</taxon>
        <taxon>Eumalacostraca</taxon>
        <taxon>Eucarida</taxon>
        <taxon>Decapoda</taxon>
        <taxon>Pleocyemata</taxon>
        <taxon>Brachyura</taxon>
        <taxon>Eubrachyura</taxon>
        <taxon>Portunoidea</taxon>
        <taxon>Portunidae</taxon>
        <taxon>Portuninae</taxon>
        <taxon>Portunus</taxon>
    </lineage>
</organism>
<accession>A0A5B7DFV9</accession>
<reference evidence="1 2" key="1">
    <citation type="submission" date="2019-05" db="EMBL/GenBank/DDBJ databases">
        <title>Another draft genome of Portunus trituberculatus and its Hox gene families provides insights of decapod evolution.</title>
        <authorList>
            <person name="Jeong J.-H."/>
            <person name="Song I."/>
            <person name="Kim S."/>
            <person name="Choi T."/>
            <person name="Kim D."/>
            <person name="Ryu S."/>
            <person name="Kim W."/>
        </authorList>
    </citation>
    <scope>NUCLEOTIDE SEQUENCE [LARGE SCALE GENOMIC DNA]</scope>
    <source>
        <tissue evidence="1">Muscle</tissue>
    </source>
</reference>
<dbReference type="AlphaFoldDB" id="A0A5B7DFV9"/>
<protein>
    <submittedName>
        <fullName evidence="1">Uncharacterized protein</fullName>
    </submittedName>
</protein>